<sequence length="67" mass="7382">MSQIQNDLKKLRTKMSQSEISRITGVSQPKLSRWESGRIPDGADDALKISALARSTFPELTKEAAHG</sequence>
<gene>
    <name evidence="3" type="ORF">E8K88_11845</name>
</gene>
<dbReference type="RefSeq" id="WP_136406885.1">
    <property type="nucleotide sequence ID" value="NZ_SSWX01000015.1"/>
</dbReference>
<evidence type="ECO:0000313" key="3">
    <source>
        <dbReference type="EMBL" id="THJ32387.1"/>
    </source>
</evidence>
<dbReference type="EMBL" id="SSWX01000015">
    <property type="protein sequence ID" value="THJ32387.1"/>
    <property type="molecule type" value="Genomic_DNA"/>
</dbReference>
<dbReference type="Proteomes" id="UP000306236">
    <property type="component" value="Unassembled WGS sequence"/>
</dbReference>
<organism evidence="3 4">
    <name type="scientific">Lampropedia aestuarii</name>
    <dbReference type="NCBI Taxonomy" id="2562762"/>
    <lineage>
        <taxon>Bacteria</taxon>
        <taxon>Pseudomonadati</taxon>
        <taxon>Pseudomonadota</taxon>
        <taxon>Betaproteobacteria</taxon>
        <taxon>Burkholderiales</taxon>
        <taxon>Comamonadaceae</taxon>
        <taxon>Lampropedia</taxon>
    </lineage>
</organism>
<dbReference type="Pfam" id="PF01381">
    <property type="entry name" value="HTH_3"/>
    <property type="match status" value="1"/>
</dbReference>
<evidence type="ECO:0000259" key="2">
    <source>
        <dbReference type="PROSITE" id="PS50943"/>
    </source>
</evidence>
<dbReference type="SMART" id="SM00530">
    <property type="entry name" value="HTH_XRE"/>
    <property type="match status" value="1"/>
</dbReference>
<feature type="compositionally biased region" description="Polar residues" evidence="1">
    <location>
        <begin position="14"/>
        <end position="30"/>
    </location>
</feature>
<evidence type="ECO:0000256" key="1">
    <source>
        <dbReference type="SAM" id="MobiDB-lite"/>
    </source>
</evidence>
<proteinExistence type="predicted"/>
<protein>
    <submittedName>
        <fullName evidence="3">Helix-turn-helix transcriptional regulator</fullName>
    </submittedName>
</protein>
<dbReference type="AlphaFoldDB" id="A0A4S5BIY7"/>
<evidence type="ECO:0000313" key="4">
    <source>
        <dbReference type="Proteomes" id="UP000306236"/>
    </source>
</evidence>
<dbReference type="Gene3D" id="1.10.260.40">
    <property type="entry name" value="lambda repressor-like DNA-binding domains"/>
    <property type="match status" value="1"/>
</dbReference>
<comment type="caution">
    <text evidence="3">The sequence shown here is derived from an EMBL/GenBank/DDBJ whole genome shotgun (WGS) entry which is preliminary data.</text>
</comment>
<dbReference type="CDD" id="cd00093">
    <property type="entry name" value="HTH_XRE"/>
    <property type="match status" value="1"/>
</dbReference>
<dbReference type="InterPro" id="IPR010982">
    <property type="entry name" value="Lambda_DNA-bd_dom_sf"/>
</dbReference>
<reference evidence="3 4" key="1">
    <citation type="submission" date="2019-04" db="EMBL/GenBank/DDBJ databases">
        <title>Lampropedia sp YIM MLB12 draf genome.</title>
        <authorList>
            <person name="Wang Y.-X."/>
        </authorList>
    </citation>
    <scope>NUCLEOTIDE SEQUENCE [LARGE SCALE GENOMIC DNA]</scope>
    <source>
        <strain evidence="3 4">YIM MLB12</strain>
    </source>
</reference>
<keyword evidence="4" id="KW-1185">Reference proteome</keyword>
<dbReference type="SUPFAM" id="SSF47413">
    <property type="entry name" value="lambda repressor-like DNA-binding domains"/>
    <property type="match status" value="1"/>
</dbReference>
<feature type="domain" description="HTH cro/C1-type" evidence="2">
    <location>
        <begin position="8"/>
        <end position="60"/>
    </location>
</feature>
<dbReference type="InterPro" id="IPR001387">
    <property type="entry name" value="Cro/C1-type_HTH"/>
</dbReference>
<dbReference type="OrthoDB" id="9156550at2"/>
<dbReference type="PROSITE" id="PS50943">
    <property type="entry name" value="HTH_CROC1"/>
    <property type="match status" value="1"/>
</dbReference>
<feature type="region of interest" description="Disordered" evidence="1">
    <location>
        <begin position="1"/>
        <end position="39"/>
    </location>
</feature>
<dbReference type="GO" id="GO:0003677">
    <property type="term" value="F:DNA binding"/>
    <property type="evidence" value="ECO:0007669"/>
    <property type="project" value="InterPro"/>
</dbReference>
<name>A0A4S5BIY7_9BURK</name>
<accession>A0A4S5BIY7</accession>